<evidence type="ECO:0000313" key="2">
    <source>
        <dbReference type="EMBL" id="RIA82479.1"/>
    </source>
</evidence>
<protein>
    <submittedName>
        <fullName evidence="2">Uncharacterized protein</fullName>
    </submittedName>
</protein>
<sequence>MKVHQEMQKRGKKCSTCKRLKKKKCVVDHSCETYAREDEDKEEEEEEVLNSSYQSTSTIPQPFST</sequence>
<comment type="caution">
    <text evidence="2">The sequence shown here is derived from an EMBL/GenBank/DDBJ whole genome shotgun (WGS) entry which is preliminary data.</text>
</comment>
<gene>
    <name evidence="2" type="ORF">C1645_835305</name>
</gene>
<proteinExistence type="predicted"/>
<feature type="region of interest" description="Disordered" evidence="1">
    <location>
        <begin position="36"/>
        <end position="65"/>
    </location>
</feature>
<reference evidence="2 3" key="1">
    <citation type="submission" date="2018-06" db="EMBL/GenBank/DDBJ databases">
        <title>Comparative genomics reveals the genomic features of Rhizophagus irregularis, R. cerebriforme, R. diaphanum and Gigaspora rosea, and their symbiotic lifestyle signature.</title>
        <authorList>
            <person name="Morin E."/>
            <person name="San Clemente H."/>
            <person name="Chen E.C.H."/>
            <person name="De La Providencia I."/>
            <person name="Hainaut M."/>
            <person name="Kuo A."/>
            <person name="Kohler A."/>
            <person name="Murat C."/>
            <person name="Tang N."/>
            <person name="Roy S."/>
            <person name="Loubradou J."/>
            <person name="Henrissat B."/>
            <person name="Grigoriev I.V."/>
            <person name="Corradi N."/>
            <person name="Roux C."/>
            <person name="Martin F.M."/>
        </authorList>
    </citation>
    <scope>NUCLEOTIDE SEQUENCE [LARGE SCALE GENOMIC DNA]</scope>
    <source>
        <strain evidence="2 3">DAOM 227022</strain>
    </source>
</reference>
<keyword evidence="3" id="KW-1185">Reference proteome</keyword>
<dbReference type="EMBL" id="QKYT01000662">
    <property type="protein sequence ID" value="RIA82479.1"/>
    <property type="molecule type" value="Genomic_DNA"/>
</dbReference>
<name>A0A397SCB0_9GLOM</name>
<dbReference type="Proteomes" id="UP000265703">
    <property type="component" value="Unassembled WGS sequence"/>
</dbReference>
<feature type="compositionally biased region" description="Acidic residues" evidence="1">
    <location>
        <begin position="39"/>
        <end position="48"/>
    </location>
</feature>
<evidence type="ECO:0000313" key="3">
    <source>
        <dbReference type="Proteomes" id="UP000265703"/>
    </source>
</evidence>
<evidence type="ECO:0000256" key="1">
    <source>
        <dbReference type="SAM" id="MobiDB-lite"/>
    </source>
</evidence>
<organism evidence="2 3">
    <name type="scientific">Glomus cerebriforme</name>
    <dbReference type="NCBI Taxonomy" id="658196"/>
    <lineage>
        <taxon>Eukaryota</taxon>
        <taxon>Fungi</taxon>
        <taxon>Fungi incertae sedis</taxon>
        <taxon>Mucoromycota</taxon>
        <taxon>Glomeromycotina</taxon>
        <taxon>Glomeromycetes</taxon>
        <taxon>Glomerales</taxon>
        <taxon>Glomeraceae</taxon>
        <taxon>Glomus</taxon>
    </lineage>
</organism>
<dbReference type="AlphaFoldDB" id="A0A397SCB0"/>
<feature type="compositionally biased region" description="Polar residues" evidence="1">
    <location>
        <begin position="49"/>
        <end position="65"/>
    </location>
</feature>
<accession>A0A397SCB0</accession>